<accession>A0A1U7D7H5</accession>
<keyword evidence="3" id="KW-1185">Reference proteome</keyword>
<dbReference type="Gene3D" id="3.40.50.1820">
    <property type="entry name" value="alpha/beta hydrolase"/>
    <property type="match status" value="1"/>
</dbReference>
<gene>
    <name evidence="2" type="ORF">Ga0080559_TMP3229</name>
</gene>
<dbReference type="InterPro" id="IPR029058">
    <property type="entry name" value="AB_hydrolase_fold"/>
</dbReference>
<evidence type="ECO:0000259" key="1">
    <source>
        <dbReference type="Pfam" id="PF20408"/>
    </source>
</evidence>
<dbReference type="PANTHER" id="PTHR13136:SF11">
    <property type="entry name" value="TESTIS-EXPRESSED PROTEIN 30"/>
    <property type="match status" value="1"/>
</dbReference>
<dbReference type="Proteomes" id="UP000186559">
    <property type="component" value="Chromosome"/>
</dbReference>
<evidence type="ECO:0000313" key="2">
    <source>
        <dbReference type="EMBL" id="APX24025.1"/>
    </source>
</evidence>
<feature type="domain" description="KANL3/Tex30 alpha/beta hydrolase-like" evidence="1">
    <location>
        <begin position="13"/>
        <end position="207"/>
    </location>
</feature>
<dbReference type="EMBL" id="CP014796">
    <property type="protein sequence ID" value="APX24025.1"/>
    <property type="molecule type" value="Genomic_DNA"/>
</dbReference>
<dbReference type="STRING" id="1229727.Ga0080559_TMP3229"/>
<dbReference type="InterPro" id="IPR026555">
    <property type="entry name" value="NSL3/Tex30"/>
</dbReference>
<dbReference type="SUPFAM" id="SSF53474">
    <property type="entry name" value="alpha/beta-Hydrolases"/>
    <property type="match status" value="1"/>
</dbReference>
<sequence>MIDILMNGDAPGRVTVLLAHGAGAAMDTPFMSAMAEGLAARGLRVARFEFAYMAARRAGGPKRPPPKVTLLEDEFRDAIAALSRQGPLVIGGKSMGGRVASHIADDLFASGDVAGLLCLGYPFHPTGKPETLRTEHLHELRCPTLICQGTRDPFGTKAEVADYALSEAISLCWLEDGDHDLKPRKRVTGRTQADHLDAACEAISAWIAALPGV</sequence>
<proteinExistence type="predicted"/>
<evidence type="ECO:0000313" key="3">
    <source>
        <dbReference type="Proteomes" id="UP000186559"/>
    </source>
</evidence>
<dbReference type="RefSeq" id="WP_093411658.1">
    <property type="nucleotide sequence ID" value="NZ_BMEW01000001.1"/>
</dbReference>
<protein>
    <recommendedName>
        <fullName evidence="1">KANL3/Tex30 alpha/beta hydrolase-like domain-containing protein</fullName>
    </recommendedName>
</protein>
<dbReference type="Pfam" id="PF20408">
    <property type="entry name" value="Abhydrolase_11"/>
    <property type="match status" value="1"/>
</dbReference>
<dbReference type="KEGG" id="tpro:Ga0080559_TMP3229"/>
<name>A0A1U7D7H5_9RHOB</name>
<dbReference type="InterPro" id="IPR046879">
    <property type="entry name" value="KANL3/Tex30_Abhydrolase"/>
</dbReference>
<dbReference type="OrthoDB" id="652634at2"/>
<dbReference type="AlphaFoldDB" id="A0A1U7D7H5"/>
<dbReference type="PANTHER" id="PTHR13136">
    <property type="entry name" value="TESTIS DEVELOPMENT PROTEIN PRTD"/>
    <property type="match status" value="1"/>
</dbReference>
<organism evidence="2 3">
    <name type="scientific">Salipiger profundus</name>
    <dbReference type="NCBI Taxonomy" id="1229727"/>
    <lineage>
        <taxon>Bacteria</taxon>
        <taxon>Pseudomonadati</taxon>
        <taxon>Pseudomonadota</taxon>
        <taxon>Alphaproteobacteria</taxon>
        <taxon>Rhodobacterales</taxon>
        <taxon>Roseobacteraceae</taxon>
        <taxon>Salipiger</taxon>
    </lineage>
</organism>
<reference evidence="2 3" key="1">
    <citation type="submission" date="2016-03" db="EMBL/GenBank/DDBJ databases">
        <title>Deep-sea bacteria in the southern Pacific.</title>
        <authorList>
            <person name="Tang K."/>
        </authorList>
    </citation>
    <scope>NUCLEOTIDE SEQUENCE [LARGE SCALE GENOMIC DNA]</scope>
    <source>
        <strain evidence="2 3">JLT2016</strain>
    </source>
</reference>